<keyword evidence="5" id="KW-0804">Transcription</keyword>
<dbReference type="Gene3D" id="1.10.390.10">
    <property type="entry name" value="Neutral Protease Domain 2"/>
    <property type="match status" value="1"/>
</dbReference>
<dbReference type="GO" id="GO:0016251">
    <property type="term" value="F:RNA polymerase II general transcription initiation factor activity"/>
    <property type="evidence" value="ECO:0007669"/>
    <property type="project" value="TreeGrafter"/>
</dbReference>
<sequence>MAGPVEVEALAVEQPALPDATTLYERFAIIRQDVELDINFHEKSYSGVSTLSIFLIDKELEELSIDSRQCEIDLANITVDGYKTKATHEDPYDLMCAPRQWQLGATQHHILRNRTRADPEDERKKIMTFECKFAAAHHIGFAVGPFESIDLWSEYRTEESDERLGANAAKIHAYCLPGRAGEVRDTCAPIVMAADHFALEYAKYPFESFKICFLDDMIPDTVEVNSLSMCSSRLLYPGDILDLEIDVTRKLVHSLACQSLGVHIIPDDQTDAWLIIGGAWFMTDQFMKTLCGLNWYKFHIKTMSDKLVEVDQNRPSLHELGKYLHIGEFEQDFMDLKAPLVLFILDQRMNKTLPGTGMGRVISQFVSNANILDSDPGATSIKAENFMRTCEKRSHYRLDKFWQQWVEGAGCPKLQIKQRFNKKNLNVDISIQQTQAPTRALVTTESFWREFQEELHEVWAGDLTRVFTGPFTVRIHEADGTPYEHYLDIREHDREGMSWSIPYNTKYKRLKKSKKKEGAGAGAAAHYARQGDGDDDVVYFNMLGDVLQSDQDSQEWGLADWEKAVQDALDQESYEWIRYDCNFEWICQVTTDMPGYMYLAQLQQDRDVVAHQDAMLYFSRSERHIMSSTIEFFCYSVVGRNGVETWPPVPNDFSDKAQYAVQCAIISAIARTRQNGRCSAGARNFLLDLIRFNDNSTNDYSDYHFIARLLQALTTSLIPEVPVGDGGTLLDKLNDYDEDDVELKGFIEKTLETIERFRRMDEWTWTYHNLWTTTALDCKMKLMKAKVIPTSPLDFLQYCQDENLDLVRIKAFECLVELGMLSRSPILRFLLNTLSTDRSPYVRDKLFKAFCRGIAAIGLGEHRAAEAHSPVNGTANQPDDMEVDDEDDGALVVEAGDVTIQQRKIDAKRKEDIKETLAALKEELKGNIDLQMTVWKATESSIISLKEKQNLLDLCAAMFEKEDCLQLTVDYPKFWKCHRAVTDKGPNGKKRCIVTFTQHIRTEPRVERLTVPPLPQVEEKPAESVKIVLNGSRPSVSASSVGGSSVVLLHGTAPPIRATSVASESQDESSGGDDDLEDQVMEDVGEETTEQQDWPLHTPGGVSGSQQDFFYFQALGQADGEVSDQRSDEASGGRAGARANCQTSEERAHYPGTTGHAEIGEKPCPGACGAEM</sequence>
<evidence type="ECO:0000313" key="13">
    <source>
        <dbReference type="Proteomes" id="UP001217918"/>
    </source>
</evidence>
<feature type="region of interest" description="Disordered" evidence="9">
    <location>
        <begin position="1120"/>
        <end position="1172"/>
    </location>
</feature>
<comment type="similarity">
    <text evidence="2">Belongs to the TAF2 family.</text>
</comment>
<evidence type="ECO:0000313" key="12">
    <source>
        <dbReference type="EMBL" id="KAK2072923.1"/>
    </source>
</evidence>
<dbReference type="Proteomes" id="UP001217918">
    <property type="component" value="Unassembled WGS sequence"/>
</dbReference>
<keyword evidence="4" id="KW-0805">Transcription regulation</keyword>
<dbReference type="PANTHER" id="PTHR15137">
    <property type="entry name" value="TRANSCRIPTION INITIATION FACTOR TFIID"/>
    <property type="match status" value="1"/>
</dbReference>
<dbReference type="PANTHER" id="PTHR15137:SF9">
    <property type="entry name" value="TRANSCRIPTION INITIATION FACTOR TFIID SUBUNIT 2"/>
    <property type="match status" value="1"/>
</dbReference>
<evidence type="ECO:0000259" key="11">
    <source>
        <dbReference type="Pfam" id="PF25577"/>
    </source>
</evidence>
<dbReference type="GO" id="GO:0003682">
    <property type="term" value="F:chromatin binding"/>
    <property type="evidence" value="ECO:0007669"/>
    <property type="project" value="TreeGrafter"/>
</dbReference>
<dbReference type="InterPro" id="IPR057345">
    <property type="entry name" value="Ig-like_TAF2"/>
</dbReference>
<evidence type="ECO:0000256" key="3">
    <source>
        <dbReference type="ARBA" id="ARBA00017363"/>
    </source>
</evidence>
<protein>
    <recommendedName>
        <fullName evidence="3">Transcription initiation factor TFIID subunit 2</fullName>
    </recommendedName>
    <alternativeName>
        <fullName evidence="8">TBP-associated factor 2</fullName>
    </alternativeName>
</protein>
<keyword evidence="13" id="KW-1185">Reference proteome</keyword>
<comment type="function">
    <text evidence="7">Functions as a component of the DNA-binding general transcription factor complex TFIID. Binding of TFIID to a promoter (with or without TATA element) is the initial step in pre-initiation complex (PIC) formation. TFIID plays a key role in the regulation of gene expression by RNA polymerase II through different activities such as transcription activator interaction, core promoter recognition and selectivity, TFIIA and TFIIB interaction, chromatin modification (histone acetylation by TAF1), facilitation of DNA opening and initiation of transcription.</text>
</comment>
<keyword evidence="6" id="KW-0539">Nucleus</keyword>
<dbReference type="CDD" id="cd09839">
    <property type="entry name" value="M1_like_TAF2"/>
    <property type="match status" value="1"/>
</dbReference>
<feature type="compositionally biased region" description="Acidic residues" evidence="9">
    <location>
        <begin position="1065"/>
        <end position="1077"/>
    </location>
</feature>
<evidence type="ECO:0000259" key="10">
    <source>
        <dbReference type="Pfam" id="PF25316"/>
    </source>
</evidence>
<dbReference type="Pfam" id="PF25316">
    <property type="entry name" value="TAF2_3rd"/>
    <property type="match status" value="1"/>
</dbReference>
<dbReference type="FunFam" id="1.10.390.10:FF:000011">
    <property type="entry name" value="Transcription initiation factor TFIID subunit"/>
    <property type="match status" value="1"/>
</dbReference>
<evidence type="ECO:0000256" key="8">
    <source>
        <dbReference type="ARBA" id="ARBA00076306"/>
    </source>
</evidence>
<evidence type="ECO:0000256" key="9">
    <source>
        <dbReference type="SAM" id="MobiDB-lite"/>
    </source>
</evidence>
<organism evidence="12 13">
    <name type="scientific">Phyllachora maydis</name>
    <dbReference type="NCBI Taxonomy" id="1825666"/>
    <lineage>
        <taxon>Eukaryota</taxon>
        <taxon>Fungi</taxon>
        <taxon>Dikarya</taxon>
        <taxon>Ascomycota</taxon>
        <taxon>Pezizomycotina</taxon>
        <taxon>Sordariomycetes</taxon>
        <taxon>Sordariomycetidae</taxon>
        <taxon>Phyllachorales</taxon>
        <taxon>Phyllachoraceae</taxon>
        <taxon>Phyllachora</taxon>
    </lineage>
</organism>
<dbReference type="GO" id="GO:0000976">
    <property type="term" value="F:transcription cis-regulatory region binding"/>
    <property type="evidence" value="ECO:0007669"/>
    <property type="project" value="TreeGrafter"/>
</dbReference>
<evidence type="ECO:0000256" key="7">
    <source>
        <dbReference type="ARBA" id="ARBA00025346"/>
    </source>
</evidence>
<evidence type="ECO:0000256" key="2">
    <source>
        <dbReference type="ARBA" id="ARBA00010937"/>
    </source>
</evidence>
<evidence type="ECO:0000256" key="1">
    <source>
        <dbReference type="ARBA" id="ARBA00004123"/>
    </source>
</evidence>
<reference evidence="12" key="1">
    <citation type="journal article" date="2023" name="Mol. Plant Microbe Interact.">
        <title>Elucidating the Obligate Nature and Biological Capacity of an Invasive Fungal Corn Pathogen.</title>
        <authorList>
            <person name="MacCready J.S."/>
            <person name="Roggenkamp E.M."/>
            <person name="Gdanetz K."/>
            <person name="Chilvers M.I."/>
        </authorList>
    </citation>
    <scope>NUCLEOTIDE SEQUENCE</scope>
    <source>
        <strain evidence="12">PM02</strain>
    </source>
</reference>
<proteinExistence type="inferred from homology"/>
<evidence type="ECO:0000256" key="5">
    <source>
        <dbReference type="ARBA" id="ARBA00023163"/>
    </source>
</evidence>
<comment type="subcellular location">
    <subcellularLocation>
        <location evidence="1">Nucleus</location>
    </subcellularLocation>
</comment>
<gene>
    <name evidence="12" type="ORF">P8C59_007246</name>
</gene>
<name>A0AAD9I854_9PEZI</name>
<dbReference type="InterPro" id="IPR042097">
    <property type="entry name" value="Aminopeptidase_N-like_N_sf"/>
</dbReference>
<dbReference type="AlphaFoldDB" id="A0AAD9I854"/>
<evidence type="ECO:0000256" key="6">
    <source>
        <dbReference type="ARBA" id="ARBA00023242"/>
    </source>
</evidence>
<feature type="domain" description="Transcription initiation factor TFIID subunit 2 Ig-like" evidence="10">
    <location>
        <begin position="409"/>
        <end position="594"/>
    </location>
</feature>
<dbReference type="InterPro" id="IPR027268">
    <property type="entry name" value="Peptidase_M4/M1_CTD_sf"/>
</dbReference>
<dbReference type="Pfam" id="PF25577">
    <property type="entry name" value="TPR_TAF2_C"/>
    <property type="match status" value="1"/>
</dbReference>
<accession>A0AAD9I854</accession>
<dbReference type="InterPro" id="IPR037813">
    <property type="entry name" value="TAF2"/>
</dbReference>
<feature type="domain" description="Transcription initiation factor TFIID subunit 2 TPR repeats" evidence="11">
    <location>
        <begin position="651"/>
        <end position="852"/>
    </location>
</feature>
<dbReference type="GO" id="GO:0005669">
    <property type="term" value="C:transcription factor TFIID complex"/>
    <property type="evidence" value="ECO:0007669"/>
    <property type="project" value="InterPro"/>
</dbReference>
<feature type="region of interest" description="Disordered" evidence="9">
    <location>
        <begin position="1057"/>
        <end position="1077"/>
    </location>
</feature>
<comment type="caution">
    <text evidence="12">The sequence shown here is derived from an EMBL/GenBank/DDBJ whole genome shotgun (WGS) entry which is preliminary data.</text>
</comment>
<dbReference type="GO" id="GO:0006367">
    <property type="term" value="P:transcription initiation at RNA polymerase II promoter"/>
    <property type="evidence" value="ECO:0007669"/>
    <property type="project" value="TreeGrafter"/>
</dbReference>
<evidence type="ECO:0000256" key="4">
    <source>
        <dbReference type="ARBA" id="ARBA00023015"/>
    </source>
</evidence>
<dbReference type="InterPro" id="IPR057991">
    <property type="entry name" value="TPR_TAF2_C"/>
</dbReference>
<dbReference type="EMBL" id="JAQQPM010000006">
    <property type="protein sequence ID" value="KAK2072923.1"/>
    <property type="molecule type" value="Genomic_DNA"/>
</dbReference>
<dbReference type="SUPFAM" id="SSF63737">
    <property type="entry name" value="Leukotriene A4 hydrolase N-terminal domain"/>
    <property type="match status" value="1"/>
</dbReference>
<dbReference type="SUPFAM" id="SSF55486">
    <property type="entry name" value="Metalloproteases ('zincins'), catalytic domain"/>
    <property type="match status" value="1"/>
</dbReference>